<proteinExistence type="predicted"/>
<protein>
    <submittedName>
        <fullName evidence="3">Uncharacterized protein</fullName>
    </submittedName>
</protein>
<name>A0ABU7K1J9_9ACTN</name>
<sequence length="434" mass="45940">MTSQQDTKSNPKQDTTTDTETIRRELADERATAEARTADRLARLRSRQDAIRKERRIRQGALREKAADRLRKAKAAADVRGTAESRALRVSRTRALSLLVLLPVLAAFGIWSTAGVHAGVTAMTGTAEGTPMWWALWLLEPALITAVGWIILCRSWLSTSGGALGEQADKIMAGALGVSIVLNAIGHWPDALSWQGVGGLVAHSLGPIGAATTAHLIGLIETAVTKAKPTEGAPLLDDLDITAEHPSEGGESAVEGTSQTTVESAPTTPVVDRSRLPERAFEVPAGAVQLPVVRCSLPSPGKKAPAAIEAAPERPVESDRRSVPEQGKQRVSEAPAKTRSDKGRKLPKAATPSAAEQPVRALSDADLLDRLAAMIAAGELPEGASVRRVQTALGCGFERAKRVLSMREESTETVTAPTRLTAVHTPAEEKESAA</sequence>
<feature type="compositionally biased region" description="Basic and acidic residues" evidence="1">
    <location>
        <begin position="311"/>
        <end position="344"/>
    </location>
</feature>
<dbReference type="RefSeq" id="WP_330089929.1">
    <property type="nucleotide sequence ID" value="NZ_JAUZMY010000002.1"/>
</dbReference>
<evidence type="ECO:0000256" key="2">
    <source>
        <dbReference type="SAM" id="Phobius"/>
    </source>
</evidence>
<keyword evidence="2" id="KW-1133">Transmembrane helix</keyword>
<keyword evidence="4" id="KW-1185">Reference proteome</keyword>
<feature type="compositionally biased region" description="Polar residues" evidence="1">
    <location>
        <begin position="1"/>
        <end position="13"/>
    </location>
</feature>
<dbReference type="EMBL" id="JAUZMY010000002">
    <property type="protein sequence ID" value="MEE2036122.1"/>
    <property type="molecule type" value="Genomic_DNA"/>
</dbReference>
<evidence type="ECO:0000313" key="4">
    <source>
        <dbReference type="Proteomes" id="UP001356095"/>
    </source>
</evidence>
<gene>
    <name evidence="3" type="ORF">Q8791_02660</name>
</gene>
<feature type="compositionally biased region" description="Basic and acidic residues" evidence="1">
    <location>
        <begin position="20"/>
        <end position="39"/>
    </location>
</feature>
<comment type="caution">
    <text evidence="3">The sequence shown here is derived from an EMBL/GenBank/DDBJ whole genome shotgun (WGS) entry which is preliminary data.</text>
</comment>
<feature type="region of interest" description="Disordered" evidence="1">
    <location>
        <begin position="1"/>
        <end position="39"/>
    </location>
</feature>
<evidence type="ECO:0000256" key="1">
    <source>
        <dbReference type="SAM" id="MobiDB-lite"/>
    </source>
</evidence>
<organism evidence="3 4">
    <name type="scientific">Nocardiopsis codii</name>
    <dbReference type="NCBI Taxonomy" id="3065942"/>
    <lineage>
        <taxon>Bacteria</taxon>
        <taxon>Bacillati</taxon>
        <taxon>Actinomycetota</taxon>
        <taxon>Actinomycetes</taxon>
        <taxon>Streptosporangiales</taxon>
        <taxon>Nocardiopsidaceae</taxon>
        <taxon>Nocardiopsis</taxon>
    </lineage>
</organism>
<keyword evidence="2" id="KW-0472">Membrane</keyword>
<dbReference type="Proteomes" id="UP001356095">
    <property type="component" value="Unassembled WGS sequence"/>
</dbReference>
<evidence type="ECO:0000313" key="3">
    <source>
        <dbReference type="EMBL" id="MEE2036122.1"/>
    </source>
</evidence>
<feature type="compositionally biased region" description="Polar residues" evidence="1">
    <location>
        <begin position="255"/>
        <end position="267"/>
    </location>
</feature>
<feature type="region of interest" description="Disordered" evidence="1">
    <location>
        <begin position="298"/>
        <end position="358"/>
    </location>
</feature>
<feature type="transmembrane region" description="Helical" evidence="2">
    <location>
        <begin position="95"/>
        <end position="114"/>
    </location>
</feature>
<accession>A0ABU7K1J9</accession>
<feature type="region of interest" description="Disordered" evidence="1">
    <location>
        <begin position="242"/>
        <end position="275"/>
    </location>
</feature>
<keyword evidence="2" id="KW-0812">Transmembrane</keyword>
<feature type="transmembrane region" description="Helical" evidence="2">
    <location>
        <begin position="134"/>
        <end position="152"/>
    </location>
</feature>
<reference evidence="3 4" key="1">
    <citation type="submission" date="2023-08" db="EMBL/GenBank/DDBJ databases">
        <authorList>
            <person name="Girao M."/>
            <person name="Carvalho M.F."/>
        </authorList>
    </citation>
    <scope>NUCLEOTIDE SEQUENCE [LARGE SCALE GENOMIC DNA]</scope>
    <source>
        <strain evidence="3 4">CT-R113</strain>
    </source>
</reference>